<accession>A0A0A8ZF65</accession>
<reference evidence="1" key="1">
    <citation type="submission" date="2014-09" db="EMBL/GenBank/DDBJ databases">
        <authorList>
            <person name="Magalhaes I.L.F."/>
            <person name="Oliveira U."/>
            <person name="Santos F.R."/>
            <person name="Vidigal T.H.D.A."/>
            <person name="Brescovit A.D."/>
            <person name="Santos A.J."/>
        </authorList>
    </citation>
    <scope>NUCLEOTIDE SEQUENCE</scope>
    <source>
        <tissue evidence="1">Shoot tissue taken approximately 20 cm above the soil surface</tissue>
    </source>
</reference>
<proteinExistence type="predicted"/>
<evidence type="ECO:0000313" key="1">
    <source>
        <dbReference type="EMBL" id="JAD33502.1"/>
    </source>
</evidence>
<sequence>MERFKRQRKKSWWGLGMLTRPEISTIMS</sequence>
<reference evidence="1" key="2">
    <citation type="journal article" date="2015" name="Data Brief">
        <title>Shoot transcriptome of the giant reed, Arundo donax.</title>
        <authorList>
            <person name="Barrero R.A."/>
            <person name="Guerrero F.D."/>
            <person name="Moolhuijzen P."/>
            <person name="Goolsby J.A."/>
            <person name="Tidwell J."/>
            <person name="Bellgard S.E."/>
            <person name="Bellgard M.I."/>
        </authorList>
    </citation>
    <scope>NUCLEOTIDE SEQUENCE</scope>
    <source>
        <tissue evidence="1">Shoot tissue taken approximately 20 cm above the soil surface</tissue>
    </source>
</reference>
<protein>
    <submittedName>
        <fullName evidence="1">Uncharacterized protein</fullName>
    </submittedName>
</protein>
<name>A0A0A8ZF65_ARUDO</name>
<dbReference type="EMBL" id="GBRH01264393">
    <property type="protein sequence ID" value="JAD33502.1"/>
    <property type="molecule type" value="Transcribed_RNA"/>
</dbReference>
<dbReference type="AlphaFoldDB" id="A0A0A8ZF65"/>
<organism evidence="1">
    <name type="scientific">Arundo donax</name>
    <name type="common">Giant reed</name>
    <name type="synonym">Donax arundinaceus</name>
    <dbReference type="NCBI Taxonomy" id="35708"/>
    <lineage>
        <taxon>Eukaryota</taxon>
        <taxon>Viridiplantae</taxon>
        <taxon>Streptophyta</taxon>
        <taxon>Embryophyta</taxon>
        <taxon>Tracheophyta</taxon>
        <taxon>Spermatophyta</taxon>
        <taxon>Magnoliopsida</taxon>
        <taxon>Liliopsida</taxon>
        <taxon>Poales</taxon>
        <taxon>Poaceae</taxon>
        <taxon>PACMAD clade</taxon>
        <taxon>Arundinoideae</taxon>
        <taxon>Arundineae</taxon>
        <taxon>Arundo</taxon>
    </lineage>
</organism>